<sequence length="69" mass="7980">MQFIFEDYKKNDAIWSIKYTIFTEDGKPYLRSHVDISSTKKDVAIDYIDVDSFALPDDVEGLFHHPPVG</sequence>
<comment type="caution">
    <text evidence="1">The sequence shown here is derived from an EMBL/GenBank/DDBJ whole genome shotgun (WGS) entry which is preliminary data.</text>
</comment>
<organism evidence="1 2">
    <name type="scientific">Tigheibacillus halophilus</name>
    <dbReference type="NCBI Taxonomy" id="361280"/>
    <lineage>
        <taxon>Bacteria</taxon>
        <taxon>Bacillati</taxon>
        <taxon>Bacillota</taxon>
        <taxon>Bacilli</taxon>
        <taxon>Bacillales</taxon>
        <taxon>Bacillaceae</taxon>
        <taxon>Tigheibacillus</taxon>
    </lineage>
</organism>
<reference evidence="1 2" key="1">
    <citation type="submission" date="2023-10" db="EMBL/GenBank/DDBJ databases">
        <title>Virgibacillus halophilus 5B73C genome.</title>
        <authorList>
            <person name="Miliotis G."/>
            <person name="Sengupta P."/>
            <person name="Hameed A."/>
            <person name="Chuvochina M."/>
            <person name="Mcdonagh F."/>
            <person name="Simpson A.C."/>
            <person name="Singh N.K."/>
            <person name="Rekha P.D."/>
            <person name="Raman K."/>
            <person name="Hugenholtz P."/>
            <person name="Venkateswaran K."/>
        </authorList>
    </citation>
    <scope>NUCLEOTIDE SEQUENCE [LARGE SCALE GENOMIC DNA]</scope>
    <source>
        <strain evidence="1 2">5B73C</strain>
    </source>
</reference>
<keyword evidence="2" id="KW-1185">Reference proteome</keyword>
<proteinExistence type="predicted"/>
<dbReference type="Proteomes" id="UP001281447">
    <property type="component" value="Unassembled WGS sequence"/>
</dbReference>
<evidence type="ECO:0000313" key="1">
    <source>
        <dbReference type="EMBL" id="MDY0393867.1"/>
    </source>
</evidence>
<dbReference type="EMBL" id="JAWDIP010000003">
    <property type="protein sequence ID" value="MDY0393867.1"/>
    <property type="molecule type" value="Genomic_DNA"/>
</dbReference>
<name>A0ABU5C3H2_9BACI</name>
<gene>
    <name evidence="1" type="ORF">RWE15_04575</name>
</gene>
<protein>
    <submittedName>
        <fullName evidence="1">Uncharacterized protein</fullName>
    </submittedName>
</protein>
<accession>A0ABU5C3H2</accession>
<evidence type="ECO:0000313" key="2">
    <source>
        <dbReference type="Proteomes" id="UP001281447"/>
    </source>
</evidence>